<evidence type="ECO:0000313" key="4">
    <source>
        <dbReference type="Proteomes" id="UP000179221"/>
    </source>
</evidence>
<dbReference type="Proteomes" id="UP000179221">
    <property type="component" value="Unassembled WGS sequence"/>
</dbReference>
<evidence type="ECO:0000313" key="3">
    <source>
        <dbReference type="EMBL" id="OGM26466.1"/>
    </source>
</evidence>
<dbReference type="SUPFAM" id="SSF48317">
    <property type="entry name" value="Acid phosphatase/Vanadium-dependent haloperoxidase"/>
    <property type="match status" value="1"/>
</dbReference>
<dbReference type="Pfam" id="PF01569">
    <property type="entry name" value="PAP2"/>
    <property type="match status" value="1"/>
</dbReference>
<reference evidence="3 4" key="1">
    <citation type="journal article" date="2016" name="Nat. Commun.">
        <title>Thousands of microbial genomes shed light on interconnected biogeochemical processes in an aquifer system.</title>
        <authorList>
            <person name="Anantharaman K."/>
            <person name="Brown C.T."/>
            <person name="Hug L.A."/>
            <person name="Sharon I."/>
            <person name="Castelle C.J."/>
            <person name="Probst A.J."/>
            <person name="Thomas B.C."/>
            <person name="Singh A."/>
            <person name="Wilkins M.J."/>
            <person name="Karaoz U."/>
            <person name="Brodie E.L."/>
            <person name="Williams K.H."/>
            <person name="Hubbard S.S."/>
            <person name="Banfield J.F."/>
        </authorList>
    </citation>
    <scope>NUCLEOTIDE SEQUENCE [LARGE SCALE GENOMIC DNA]</scope>
</reference>
<feature type="transmembrane region" description="Helical" evidence="1">
    <location>
        <begin position="50"/>
        <end position="71"/>
    </location>
</feature>
<proteinExistence type="predicted"/>
<dbReference type="GO" id="GO:0042392">
    <property type="term" value="F:sphingosine-1-phosphate phosphatase activity"/>
    <property type="evidence" value="ECO:0007669"/>
    <property type="project" value="TreeGrafter"/>
</dbReference>
<sequence length="165" mass="18375">MNPIIIYSENSLYLTFITFLGSFLIWFMFAGLIFLWVIDGRIKKEVVLHALTACLISWLMVLVIKSLLPHARPFEVNGRLPLTFTIPTPETSFPSAHSTVAFAIAASIWLHKKKLGIWFIALAILVAMGRVATNVHYMIDVVSGGFVGVGTAYLVKKLHVFKLLG</sequence>
<feature type="transmembrane region" description="Helical" evidence="1">
    <location>
        <begin position="137"/>
        <end position="155"/>
    </location>
</feature>
<feature type="domain" description="Phosphatidic acid phosphatase type 2/haloperoxidase" evidence="2">
    <location>
        <begin position="46"/>
        <end position="156"/>
    </location>
</feature>
<evidence type="ECO:0000259" key="2">
    <source>
        <dbReference type="SMART" id="SM00014"/>
    </source>
</evidence>
<feature type="transmembrane region" description="Helical" evidence="1">
    <location>
        <begin position="115"/>
        <end position="131"/>
    </location>
</feature>
<dbReference type="InterPro" id="IPR000326">
    <property type="entry name" value="PAP2/HPO"/>
</dbReference>
<dbReference type="EMBL" id="MGGL01000011">
    <property type="protein sequence ID" value="OGM26466.1"/>
    <property type="molecule type" value="Genomic_DNA"/>
</dbReference>
<dbReference type="PANTHER" id="PTHR14969">
    <property type="entry name" value="SPHINGOSINE-1-PHOSPHATE PHOSPHOHYDROLASE"/>
    <property type="match status" value="1"/>
</dbReference>
<dbReference type="PANTHER" id="PTHR14969:SF13">
    <property type="entry name" value="AT30094P"/>
    <property type="match status" value="1"/>
</dbReference>
<dbReference type="InterPro" id="IPR036938">
    <property type="entry name" value="PAP2/HPO_sf"/>
</dbReference>
<dbReference type="AlphaFoldDB" id="A0A1F7YGK2"/>
<evidence type="ECO:0000256" key="1">
    <source>
        <dbReference type="SAM" id="Phobius"/>
    </source>
</evidence>
<keyword evidence="1" id="KW-1133">Transmembrane helix</keyword>
<dbReference type="SMART" id="SM00014">
    <property type="entry name" value="acidPPc"/>
    <property type="match status" value="1"/>
</dbReference>
<organism evidence="3 4">
    <name type="scientific">Candidatus Woesebacteria bacterium RIFCSPHIGHO2_01_FULL_40_22</name>
    <dbReference type="NCBI Taxonomy" id="1802499"/>
    <lineage>
        <taxon>Bacteria</taxon>
        <taxon>Candidatus Woeseibacteriota</taxon>
    </lineage>
</organism>
<name>A0A1F7YGK2_9BACT</name>
<protein>
    <recommendedName>
        <fullName evidence="2">Phosphatidic acid phosphatase type 2/haloperoxidase domain-containing protein</fullName>
    </recommendedName>
</protein>
<keyword evidence="1" id="KW-0472">Membrane</keyword>
<comment type="caution">
    <text evidence="3">The sequence shown here is derived from an EMBL/GenBank/DDBJ whole genome shotgun (WGS) entry which is preliminary data.</text>
</comment>
<feature type="transmembrane region" description="Helical" evidence="1">
    <location>
        <begin position="12"/>
        <end position="38"/>
    </location>
</feature>
<keyword evidence="1" id="KW-0812">Transmembrane</keyword>
<gene>
    <name evidence="3" type="ORF">A2628_02920</name>
</gene>
<accession>A0A1F7YGK2</accession>
<dbReference type="Gene3D" id="1.20.144.10">
    <property type="entry name" value="Phosphatidic acid phosphatase type 2/haloperoxidase"/>
    <property type="match status" value="1"/>
</dbReference>
<feature type="transmembrane region" description="Helical" evidence="1">
    <location>
        <begin position="91"/>
        <end position="110"/>
    </location>
</feature>